<dbReference type="PANTHER" id="PTHR43065">
    <property type="entry name" value="SENSOR HISTIDINE KINASE"/>
    <property type="match status" value="1"/>
</dbReference>
<evidence type="ECO:0000256" key="2">
    <source>
        <dbReference type="ARBA" id="ARBA00012438"/>
    </source>
</evidence>
<evidence type="ECO:0000313" key="9">
    <source>
        <dbReference type="EMBL" id="MCC2231195.1"/>
    </source>
</evidence>
<dbReference type="InterPro" id="IPR003594">
    <property type="entry name" value="HATPase_dom"/>
</dbReference>
<dbReference type="Gene3D" id="3.30.565.10">
    <property type="entry name" value="Histidine kinase-like ATPase, C-terminal domain"/>
    <property type="match status" value="1"/>
</dbReference>
<keyword evidence="4 9" id="KW-0808">Transferase</keyword>
<keyword evidence="7" id="KW-0812">Transmembrane</keyword>
<reference evidence="9" key="1">
    <citation type="submission" date="2021-10" db="EMBL/GenBank/DDBJ databases">
        <title>Anaerobic single-cell dispensing facilitates the cultivation of human gut bacteria.</title>
        <authorList>
            <person name="Afrizal A."/>
        </authorList>
    </citation>
    <scope>NUCLEOTIDE SEQUENCE</scope>
    <source>
        <strain evidence="9">CLA-AA-H215</strain>
    </source>
</reference>
<keyword evidence="3" id="KW-0597">Phosphoprotein</keyword>
<keyword evidence="5" id="KW-0902">Two-component regulatory system</keyword>
<dbReference type="InterPro" id="IPR036097">
    <property type="entry name" value="HisK_dim/P_sf"/>
</dbReference>
<feature type="coiled-coil region" evidence="6">
    <location>
        <begin position="344"/>
        <end position="378"/>
    </location>
</feature>
<evidence type="ECO:0000256" key="7">
    <source>
        <dbReference type="SAM" id="Phobius"/>
    </source>
</evidence>
<dbReference type="Gene3D" id="3.30.450.20">
    <property type="entry name" value="PAS domain"/>
    <property type="match status" value="1"/>
</dbReference>
<dbReference type="AlphaFoldDB" id="A0AAE3EB09"/>
<evidence type="ECO:0000256" key="6">
    <source>
        <dbReference type="SAM" id="Coils"/>
    </source>
</evidence>
<accession>A0AAE3EB09</accession>
<comment type="catalytic activity">
    <reaction evidence="1">
        <text>ATP + protein L-histidine = ADP + protein N-phospho-L-histidine.</text>
        <dbReference type="EC" id="2.7.13.3"/>
    </reaction>
</comment>
<keyword evidence="7" id="KW-0472">Membrane</keyword>
<dbReference type="RefSeq" id="WP_308453719.1">
    <property type="nucleotide sequence ID" value="NZ_JAJEQR010000024.1"/>
</dbReference>
<keyword evidence="6" id="KW-0175">Coiled coil</keyword>
<evidence type="ECO:0000313" key="10">
    <source>
        <dbReference type="Proteomes" id="UP001198182"/>
    </source>
</evidence>
<gene>
    <name evidence="9" type="ORF">LKD81_09350</name>
</gene>
<dbReference type="CDD" id="cd18774">
    <property type="entry name" value="PDC2_HK_sensor"/>
    <property type="match status" value="1"/>
</dbReference>
<evidence type="ECO:0000256" key="5">
    <source>
        <dbReference type="ARBA" id="ARBA00023012"/>
    </source>
</evidence>
<evidence type="ECO:0000256" key="1">
    <source>
        <dbReference type="ARBA" id="ARBA00000085"/>
    </source>
</evidence>
<dbReference type="Proteomes" id="UP001198182">
    <property type="component" value="Unassembled WGS sequence"/>
</dbReference>
<dbReference type="EC" id="2.7.13.3" evidence="2"/>
<dbReference type="InterPro" id="IPR003661">
    <property type="entry name" value="HisK_dim/P_dom"/>
</dbReference>
<evidence type="ECO:0000256" key="4">
    <source>
        <dbReference type="ARBA" id="ARBA00022777"/>
    </source>
</evidence>
<evidence type="ECO:0000256" key="3">
    <source>
        <dbReference type="ARBA" id="ARBA00022553"/>
    </source>
</evidence>
<dbReference type="Pfam" id="PF00512">
    <property type="entry name" value="HisKA"/>
    <property type="match status" value="1"/>
</dbReference>
<proteinExistence type="predicted"/>
<dbReference type="InterPro" id="IPR005467">
    <property type="entry name" value="His_kinase_dom"/>
</dbReference>
<dbReference type="PANTHER" id="PTHR43065:SF42">
    <property type="entry name" value="TWO-COMPONENT SENSOR PPRA"/>
    <property type="match status" value="1"/>
</dbReference>
<dbReference type="CDD" id="cd00082">
    <property type="entry name" value="HisKA"/>
    <property type="match status" value="1"/>
</dbReference>
<dbReference type="InterPro" id="IPR004358">
    <property type="entry name" value="Sig_transdc_His_kin-like_C"/>
</dbReference>
<dbReference type="InterPro" id="IPR036890">
    <property type="entry name" value="HATPase_C_sf"/>
</dbReference>
<dbReference type="SUPFAM" id="SSF55874">
    <property type="entry name" value="ATPase domain of HSP90 chaperone/DNA topoisomerase II/histidine kinase"/>
    <property type="match status" value="1"/>
</dbReference>
<name>A0AAE3EB09_9FIRM</name>
<dbReference type="SMART" id="SM00387">
    <property type="entry name" value="HATPase_c"/>
    <property type="match status" value="1"/>
</dbReference>
<dbReference type="EMBL" id="JAJEQR010000024">
    <property type="protein sequence ID" value="MCC2231195.1"/>
    <property type="molecule type" value="Genomic_DNA"/>
</dbReference>
<evidence type="ECO:0000259" key="8">
    <source>
        <dbReference type="PROSITE" id="PS50109"/>
    </source>
</evidence>
<feature type="transmembrane region" description="Helical" evidence="7">
    <location>
        <begin position="319"/>
        <end position="341"/>
    </location>
</feature>
<dbReference type="PRINTS" id="PR00344">
    <property type="entry name" value="BCTRLSENSOR"/>
</dbReference>
<sequence>MASKDIIDKTLDKWDETYVQESKKKIRKKIIFLLAGVILLAGILAVAVYLMLSSYQKSVVNGQVQQMVYLVQSVTNSIEEYVDEYEVTLNVMLQDPVFLEAEEACLAGEAEEMEGYLKAQQNLRSGTLGLVGYRSPDGRQYVSEQPEEYSEIRQMTNAANAVQLALVQMGEKNFYLKISAETSGGGNLGLFLSIRSLYEKTASYISLGEEGYIMLKTSDGRILTHPAENQIGMYVIKDRQKEHPEYDLTELQAMVEKQLAGETGTAMYASYWWPEDPPRRVRKVSAYQPAHLGDDFLIVSAVIDYDEISLPVSNGVIRILVVAGFLGALLIMLLALLAVLWRSMNRFQAENAYLRKLNEQLEELRAREEKLAHQQRLQLLGTMTGGIAHEFNNLLTPIMGYSAMLLMDAEEGSEQKQDLQEIYDSAEKAKEIIDQLSRFSGKNAEKTFRSIPIAEVVDKAMLMVESICPKSVTLDRCLEKTEVSIMGNPTQIHQLLLNLCNNAFYAMKDTVNARLILESHVVKGEKKVNPFFKGKEKQMFYRLSVRDNGCGMSPETLEQIYVPFFTTKKAGEGTGLGLSVVHRIIDAHGGLLCVTSQPGEGTKFVIWLPVHIN</sequence>
<keyword evidence="4 9" id="KW-0418">Kinase</keyword>
<feature type="domain" description="Histidine kinase" evidence="8">
    <location>
        <begin position="386"/>
        <end position="612"/>
    </location>
</feature>
<keyword evidence="10" id="KW-1185">Reference proteome</keyword>
<dbReference type="Gene3D" id="1.10.287.130">
    <property type="match status" value="1"/>
</dbReference>
<organism evidence="9 10">
    <name type="scientific">Hominifimenecus microfluidus</name>
    <dbReference type="NCBI Taxonomy" id="2885348"/>
    <lineage>
        <taxon>Bacteria</taxon>
        <taxon>Bacillati</taxon>
        <taxon>Bacillota</taxon>
        <taxon>Clostridia</taxon>
        <taxon>Lachnospirales</taxon>
        <taxon>Lachnospiraceae</taxon>
        <taxon>Hominifimenecus</taxon>
    </lineage>
</organism>
<protein>
    <recommendedName>
        <fullName evidence="2">histidine kinase</fullName>
        <ecNumber evidence="2">2.7.13.3</ecNumber>
    </recommendedName>
</protein>
<dbReference type="GO" id="GO:0000155">
    <property type="term" value="F:phosphorelay sensor kinase activity"/>
    <property type="evidence" value="ECO:0007669"/>
    <property type="project" value="InterPro"/>
</dbReference>
<feature type="transmembrane region" description="Helical" evidence="7">
    <location>
        <begin position="30"/>
        <end position="52"/>
    </location>
</feature>
<comment type="caution">
    <text evidence="9">The sequence shown here is derived from an EMBL/GenBank/DDBJ whole genome shotgun (WGS) entry which is preliminary data.</text>
</comment>
<dbReference type="SUPFAM" id="SSF47384">
    <property type="entry name" value="Homodimeric domain of signal transducing histidine kinase"/>
    <property type="match status" value="1"/>
</dbReference>
<keyword evidence="7" id="KW-1133">Transmembrane helix</keyword>
<dbReference type="PROSITE" id="PS50109">
    <property type="entry name" value="HIS_KIN"/>
    <property type="match status" value="1"/>
</dbReference>
<dbReference type="SMART" id="SM00388">
    <property type="entry name" value="HisKA"/>
    <property type="match status" value="1"/>
</dbReference>
<dbReference type="Pfam" id="PF02518">
    <property type="entry name" value="HATPase_c"/>
    <property type="match status" value="1"/>
</dbReference>